<keyword evidence="1" id="KW-0413">Isomerase</keyword>
<proteinExistence type="predicted"/>
<dbReference type="GO" id="GO:1901135">
    <property type="term" value="P:carbohydrate derivative metabolic process"/>
    <property type="evidence" value="ECO:0007669"/>
    <property type="project" value="InterPro"/>
</dbReference>
<dbReference type="PANTHER" id="PTHR43443">
    <property type="entry name" value="3-HEXULOSE-6-PHOSPHATE ISOMERASE"/>
    <property type="match status" value="1"/>
</dbReference>
<dbReference type="EMBL" id="CP016779">
    <property type="protein sequence ID" value="ASY24427.1"/>
    <property type="molecule type" value="Genomic_DNA"/>
</dbReference>
<accession>A0A249L5Z4</accession>
<dbReference type="Gene3D" id="3.40.50.10490">
    <property type="entry name" value="Glucose-6-phosphate isomerase like protein, domain 1"/>
    <property type="match status" value="1"/>
</dbReference>
<protein>
    <submittedName>
        <fullName evidence="1">6-phospho-3-hexuloisomerase</fullName>
    </submittedName>
</protein>
<name>A0A249L5Z4_9ACTN</name>
<dbReference type="GO" id="GO:0016853">
    <property type="term" value="F:isomerase activity"/>
    <property type="evidence" value="ECO:0007669"/>
    <property type="project" value="UniProtKB-KW"/>
</dbReference>
<keyword evidence="2" id="KW-1185">Reference proteome</keyword>
<dbReference type="GO" id="GO:0097367">
    <property type="term" value="F:carbohydrate derivative binding"/>
    <property type="evidence" value="ECO:0007669"/>
    <property type="project" value="InterPro"/>
</dbReference>
<gene>
    <name evidence="1" type="ORF">B1sIIB91_01965</name>
</gene>
<organism evidence="1 2">
    <name type="scientific">Candidatus Nanopelagicus abundans</name>
    <dbReference type="NCBI Taxonomy" id="1884916"/>
    <lineage>
        <taxon>Bacteria</taxon>
        <taxon>Bacillati</taxon>
        <taxon>Actinomycetota</taxon>
        <taxon>Actinomycetes</taxon>
        <taxon>Candidatus Nanopelagicales</taxon>
        <taxon>Candidatus Nanopelagicaceae</taxon>
        <taxon>Candidatus Nanopelagicus</taxon>
    </lineage>
</organism>
<sequence>MTQGDQDSPVNLIKKAIQEVEGVFTPSTFLNLNQLCESLATAKNIICYGVGREGLMMKSLTMRLTHLGLNAYFVGDMNVPPATKEDLLLVSAGPGFFSTVDALVGVATKTDCKAIVFTARPDRLNEHTYHQVVHIPAQTMADDLKNPNGVLPMGSLYEAALFLFFEIVIITLREVLQESAESMRARHTNLE</sequence>
<dbReference type="KEGG" id="nab:B1sIIB91_01965"/>
<dbReference type="PANTHER" id="PTHR43443:SF1">
    <property type="entry name" value="3-HEXULOSE-6-PHOSPHATE ISOMERASE"/>
    <property type="match status" value="1"/>
</dbReference>
<dbReference type="InterPro" id="IPR017552">
    <property type="entry name" value="PHI/rmpB"/>
</dbReference>
<dbReference type="AlphaFoldDB" id="A0A249L5Z4"/>
<reference evidence="1 2" key="1">
    <citation type="submission" date="2016-07" db="EMBL/GenBank/DDBJ databases">
        <title>High microdiversification within the ubiquitous acI lineage of Actinobacteria.</title>
        <authorList>
            <person name="Neuenschwander S.M."/>
            <person name="Salcher M."/>
            <person name="Ghai R."/>
            <person name="Pernthaler J."/>
        </authorList>
    </citation>
    <scope>NUCLEOTIDE SEQUENCE [LARGE SCALE GENOMIC DNA]</scope>
    <source>
        <strain evidence="1">MMS-IIB-91</strain>
    </source>
</reference>
<dbReference type="SUPFAM" id="SSF53697">
    <property type="entry name" value="SIS domain"/>
    <property type="match status" value="1"/>
</dbReference>
<evidence type="ECO:0000313" key="2">
    <source>
        <dbReference type="Proteomes" id="UP000217210"/>
    </source>
</evidence>
<dbReference type="Proteomes" id="UP000217210">
    <property type="component" value="Chromosome"/>
</dbReference>
<evidence type="ECO:0000313" key="1">
    <source>
        <dbReference type="EMBL" id="ASY24427.1"/>
    </source>
</evidence>
<dbReference type="InterPro" id="IPR046348">
    <property type="entry name" value="SIS_dom_sf"/>
</dbReference>